<dbReference type="Proteomes" id="UP001181693">
    <property type="component" value="Unassembled WGS sequence"/>
</dbReference>
<sequence>MQSLLIHHMNRAHISLHKVPCAMSSRHPPVHLQYILKKGVLHQENNTHVCVIKKQHCVLCNNIRAILDFRLKQFLKALVQVTFLKTHMLCDGVIKLPMFSVSGRKSEQKYQKQNRQPLWYNIR</sequence>
<protein>
    <submittedName>
        <fullName evidence="1">Uncharacterized protein</fullName>
    </submittedName>
</protein>
<organism evidence="1 2">
    <name type="scientific">Pyxicephalus adspersus</name>
    <name type="common">African bullfrog</name>
    <dbReference type="NCBI Taxonomy" id="30357"/>
    <lineage>
        <taxon>Eukaryota</taxon>
        <taxon>Metazoa</taxon>
        <taxon>Chordata</taxon>
        <taxon>Craniata</taxon>
        <taxon>Vertebrata</taxon>
        <taxon>Euteleostomi</taxon>
        <taxon>Amphibia</taxon>
        <taxon>Batrachia</taxon>
        <taxon>Anura</taxon>
        <taxon>Neobatrachia</taxon>
        <taxon>Ranoidea</taxon>
        <taxon>Pyxicephalidae</taxon>
        <taxon>Pyxicephalinae</taxon>
        <taxon>Pyxicephalus</taxon>
    </lineage>
</organism>
<dbReference type="EMBL" id="DYDO01000011">
    <property type="protein sequence ID" value="DBA15908.1"/>
    <property type="molecule type" value="Genomic_DNA"/>
</dbReference>
<evidence type="ECO:0000313" key="1">
    <source>
        <dbReference type="EMBL" id="DBA15908.1"/>
    </source>
</evidence>
<keyword evidence="2" id="KW-1185">Reference proteome</keyword>
<reference evidence="1" key="1">
    <citation type="thesis" date="2020" institute="ProQuest LLC" country="789 East Eisenhower Parkway, Ann Arbor, MI, USA">
        <title>Comparative Genomics and Chromosome Evolution.</title>
        <authorList>
            <person name="Mudd A.B."/>
        </authorList>
    </citation>
    <scope>NUCLEOTIDE SEQUENCE</scope>
    <source>
        <strain evidence="1">1538</strain>
        <tissue evidence="1">Blood</tissue>
    </source>
</reference>
<gene>
    <name evidence="1" type="ORF">GDO54_003362</name>
</gene>
<comment type="caution">
    <text evidence="1">The sequence shown here is derived from an EMBL/GenBank/DDBJ whole genome shotgun (WGS) entry which is preliminary data.</text>
</comment>
<dbReference type="AlphaFoldDB" id="A0AAV3A1A4"/>
<name>A0AAV3A1A4_PYXAD</name>
<accession>A0AAV3A1A4</accession>
<evidence type="ECO:0000313" key="2">
    <source>
        <dbReference type="Proteomes" id="UP001181693"/>
    </source>
</evidence>
<proteinExistence type="predicted"/>